<sequence>MRFMLLIVGWLLASVLANLNPAAAEEAEPRPQLRIALLADPHISVRPDAAEHRRNFERIIEKVNAEQVDAVLIAGDLTTHGFRMAVEDFQGYIDRLDAPVHLVPGNHDIGNKPLPDRETNLSNDRLAHYESAFGPSFYEARLASGVRLVALNSLLMGTDLQREPDQWAFLEESLAEPADSYTIVMTHHPPFVEQPDEPNDYFNIEPESRSRLLALLARAEVDLLVAGHTHRPLEHEHDGTRHIIAPAISFGLPHDQQPEGWTLLTLNADNSVTREDRFLAPEEAEVDEDWLAKLETIAPIAVMPMAEPGNRVARFFRDRGVEEVLAPLTGEQMVDEEHFTPDRYPVTLYLSGEAFRRSVHEPGDVERALLRYLRAGGVLAVLPSLPFPFYADERGEEVLSAGRFGLMLLASGEQEGDAFGFERPEEDEQLRFIVHDATLRELGLPESLDYPEQGDQRWRPQVELRSRDEYEALISLVDEEGRARGDGAVFTEHFNLRGEPTGRTLYVASVLTHVHPQRDTIIEGILTFLVQRVRADADAPATADE</sequence>
<dbReference type="Pfam" id="PF00149">
    <property type="entry name" value="Metallophos"/>
    <property type="match status" value="1"/>
</dbReference>
<dbReference type="EC" id="3.1.-.-" evidence="3"/>
<keyword evidence="1" id="KW-0732">Signal</keyword>
<keyword evidence="3" id="KW-0378">Hydrolase</keyword>
<keyword evidence="4" id="KW-1185">Reference proteome</keyword>
<name>A0ABV4U473_9BACT</name>
<dbReference type="Proteomes" id="UP001575105">
    <property type="component" value="Unassembled WGS sequence"/>
</dbReference>
<comment type="caution">
    <text evidence="3">The sequence shown here is derived from an EMBL/GenBank/DDBJ whole genome shotgun (WGS) entry which is preliminary data.</text>
</comment>
<evidence type="ECO:0000259" key="2">
    <source>
        <dbReference type="Pfam" id="PF00149"/>
    </source>
</evidence>
<evidence type="ECO:0000313" key="4">
    <source>
        <dbReference type="Proteomes" id="UP001575105"/>
    </source>
</evidence>
<evidence type="ECO:0000313" key="3">
    <source>
        <dbReference type="EMBL" id="MFA9478117.1"/>
    </source>
</evidence>
<dbReference type="GO" id="GO:0016787">
    <property type="term" value="F:hydrolase activity"/>
    <property type="evidence" value="ECO:0007669"/>
    <property type="project" value="UniProtKB-KW"/>
</dbReference>
<dbReference type="InterPro" id="IPR004843">
    <property type="entry name" value="Calcineurin-like_PHP"/>
</dbReference>
<proteinExistence type="predicted"/>
<gene>
    <name evidence="3" type="ORF">ACERK3_07375</name>
</gene>
<dbReference type="InterPro" id="IPR029052">
    <property type="entry name" value="Metallo-depent_PP-like"/>
</dbReference>
<dbReference type="InterPro" id="IPR051918">
    <property type="entry name" value="STPP_CPPED1"/>
</dbReference>
<dbReference type="PANTHER" id="PTHR43143:SF1">
    <property type="entry name" value="SERINE_THREONINE-PROTEIN PHOSPHATASE CPPED1"/>
    <property type="match status" value="1"/>
</dbReference>
<accession>A0ABV4U473</accession>
<organism evidence="3 4">
    <name type="scientific">Natronomicrosphaera hydrolytica</name>
    <dbReference type="NCBI Taxonomy" id="3242702"/>
    <lineage>
        <taxon>Bacteria</taxon>
        <taxon>Pseudomonadati</taxon>
        <taxon>Planctomycetota</taxon>
        <taxon>Phycisphaerae</taxon>
        <taxon>Phycisphaerales</taxon>
        <taxon>Phycisphaeraceae</taxon>
        <taxon>Natronomicrosphaera</taxon>
    </lineage>
</organism>
<reference evidence="3 4" key="1">
    <citation type="submission" date="2024-08" db="EMBL/GenBank/DDBJ databases">
        <title>Whole-genome sequencing of halo(alkali)philic microorganisms from hypersaline lakes.</title>
        <authorList>
            <person name="Sorokin D.Y."/>
            <person name="Merkel A.Y."/>
            <person name="Messina E."/>
            <person name="Yakimov M."/>
        </authorList>
    </citation>
    <scope>NUCLEOTIDE SEQUENCE [LARGE SCALE GENOMIC DNA]</scope>
    <source>
        <strain evidence="3 4">AB-hyl4</strain>
    </source>
</reference>
<evidence type="ECO:0000256" key="1">
    <source>
        <dbReference type="SAM" id="SignalP"/>
    </source>
</evidence>
<feature type="signal peptide" evidence="1">
    <location>
        <begin position="1"/>
        <end position="24"/>
    </location>
</feature>
<feature type="chain" id="PRO_5046358111" evidence="1">
    <location>
        <begin position="25"/>
        <end position="545"/>
    </location>
</feature>
<dbReference type="EMBL" id="JBGUBD010000004">
    <property type="protein sequence ID" value="MFA9478117.1"/>
    <property type="molecule type" value="Genomic_DNA"/>
</dbReference>
<dbReference type="PANTHER" id="PTHR43143">
    <property type="entry name" value="METALLOPHOSPHOESTERASE, CALCINEURIN SUPERFAMILY"/>
    <property type="match status" value="1"/>
</dbReference>
<dbReference type="SUPFAM" id="SSF56300">
    <property type="entry name" value="Metallo-dependent phosphatases"/>
    <property type="match status" value="1"/>
</dbReference>
<protein>
    <submittedName>
        <fullName evidence="3">Metallophosphoesterase</fullName>
        <ecNumber evidence="3">3.1.-.-</ecNumber>
    </submittedName>
</protein>
<dbReference type="Gene3D" id="3.60.21.10">
    <property type="match status" value="1"/>
</dbReference>
<dbReference type="RefSeq" id="WP_425345044.1">
    <property type="nucleotide sequence ID" value="NZ_JBGUBD010000004.1"/>
</dbReference>
<feature type="domain" description="Calcineurin-like phosphoesterase" evidence="2">
    <location>
        <begin position="33"/>
        <end position="232"/>
    </location>
</feature>